<gene>
    <name evidence="1" type="ORF">HNQ99_002714</name>
</gene>
<proteinExistence type="predicted"/>
<reference evidence="1 2" key="1">
    <citation type="submission" date="2020-08" db="EMBL/GenBank/DDBJ databases">
        <title>Genomic Encyclopedia of Type Strains, Phase IV (KMG-IV): sequencing the most valuable type-strain genomes for metagenomic binning, comparative biology and taxonomic classification.</title>
        <authorList>
            <person name="Goeker M."/>
        </authorList>
    </citation>
    <scope>NUCLEOTIDE SEQUENCE [LARGE SCALE GENOMIC DNA]</scope>
    <source>
        <strain evidence="1 2">DSM 7465</strain>
    </source>
</reference>
<evidence type="ECO:0000313" key="1">
    <source>
        <dbReference type="EMBL" id="MBB4642389.1"/>
    </source>
</evidence>
<sequence>MEKEEFCKRFVTHMIDKASFDHFDDGTMVLDYAEETAQTYWETDWQREMGPEECADADMSYWGDS</sequence>
<name>A0A840HXV0_9SPHN</name>
<dbReference type="Proteomes" id="UP000575068">
    <property type="component" value="Unassembled WGS sequence"/>
</dbReference>
<dbReference type="EMBL" id="JACHOV010000010">
    <property type="protein sequence ID" value="MBB4642389.1"/>
    <property type="molecule type" value="Genomic_DNA"/>
</dbReference>
<comment type="caution">
    <text evidence="1">The sequence shown here is derived from an EMBL/GenBank/DDBJ whole genome shotgun (WGS) entry which is preliminary data.</text>
</comment>
<dbReference type="RefSeq" id="WP_184476431.1">
    <property type="nucleotide sequence ID" value="NZ_JACHOV010000010.1"/>
</dbReference>
<dbReference type="AlphaFoldDB" id="A0A840HXV0"/>
<organism evidence="1 2">
    <name type="scientific">Rhizorhapis suberifaciens</name>
    <name type="common">corky root of lettuce</name>
    <dbReference type="NCBI Taxonomy" id="13656"/>
    <lineage>
        <taxon>Bacteria</taxon>
        <taxon>Pseudomonadati</taxon>
        <taxon>Pseudomonadota</taxon>
        <taxon>Alphaproteobacteria</taxon>
        <taxon>Sphingomonadales</taxon>
        <taxon>Sphingomonadaceae</taxon>
        <taxon>Rhizorhapis</taxon>
    </lineage>
</organism>
<keyword evidence="2" id="KW-1185">Reference proteome</keyword>
<evidence type="ECO:0000313" key="2">
    <source>
        <dbReference type="Proteomes" id="UP000575068"/>
    </source>
</evidence>
<protein>
    <submittedName>
        <fullName evidence="1">Uncharacterized protein</fullName>
    </submittedName>
</protein>
<accession>A0A840HXV0</accession>